<protein>
    <submittedName>
        <fullName evidence="1">Uncharacterized protein</fullName>
    </submittedName>
</protein>
<keyword evidence="2" id="KW-1185">Reference proteome</keyword>
<organism evidence="1 2">
    <name type="scientific">Nostocoides veronense</name>
    <dbReference type="NCBI Taxonomy" id="330836"/>
    <lineage>
        <taxon>Bacteria</taxon>
        <taxon>Bacillati</taxon>
        <taxon>Actinomycetota</taxon>
        <taxon>Actinomycetes</taxon>
        <taxon>Micrococcales</taxon>
        <taxon>Intrasporangiaceae</taxon>
        <taxon>Nostocoides</taxon>
    </lineage>
</organism>
<proteinExistence type="predicted"/>
<dbReference type="EMBL" id="BAAAPO010000068">
    <property type="protein sequence ID" value="GAA1810286.1"/>
    <property type="molecule type" value="Genomic_DNA"/>
</dbReference>
<comment type="caution">
    <text evidence="1">The sequence shown here is derived from an EMBL/GenBank/DDBJ whole genome shotgun (WGS) entry which is preliminary data.</text>
</comment>
<accession>A0ABN2M5C2</accession>
<reference evidence="1 2" key="1">
    <citation type="journal article" date="2019" name="Int. J. Syst. Evol. Microbiol.">
        <title>The Global Catalogue of Microorganisms (GCM) 10K type strain sequencing project: providing services to taxonomists for standard genome sequencing and annotation.</title>
        <authorList>
            <consortium name="The Broad Institute Genomics Platform"/>
            <consortium name="The Broad Institute Genome Sequencing Center for Infectious Disease"/>
            <person name="Wu L."/>
            <person name="Ma J."/>
        </authorList>
    </citation>
    <scope>NUCLEOTIDE SEQUENCE [LARGE SCALE GENOMIC DNA]</scope>
    <source>
        <strain evidence="1 2">JCM 15592</strain>
    </source>
</reference>
<sequence length="62" mass="6623">MIDQVTCTERIFSTSISQREVIQAHGQTGSNHISADAGAAADPELSVTMTPNLRYGARAYLA</sequence>
<evidence type="ECO:0000313" key="1">
    <source>
        <dbReference type="EMBL" id="GAA1810286.1"/>
    </source>
</evidence>
<name>A0ABN2M5C2_9MICO</name>
<dbReference type="Proteomes" id="UP001499938">
    <property type="component" value="Unassembled WGS sequence"/>
</dbReference>
<evidence type="ECO:0000313" key="2">
    <source>
        <dbReference type="Proteomes" id="UP001499938"/>
    </source>
</evidence>
<gene>
    <name evidence="1" type="ORF">GCM10009811_36570</name>
</gene>